<dbReference type="CDD" id="cd04301">
    <property type="entry name" value="NAT_SF"/>
    <property type="match status" value="1"/>
</dbReference>
<dbReference type="EMBL" id="JABZRA010000046">
    <property type="protein sequence ID" value="MBF1272651.1"/>
    <property type="molecule type" value="Genomic_DNA"/>
</dbReference>
<dbReference type="PROSITE" id="PS51186">
    <property type="entry name" value="GNAT"/>
    <property type="match status" value="1"/>
</dbReference>
<evidence type="ECO:0000259" key="1">
    <source>
        <dbReference type="PROSITE" id="PS51186"/>
    </source>
</evidence>
<dbReference type="RefSeq" id="WP_304071062.1">
    <property type="nucleotide sequence ID" value="NZ_JABZRA010000046.1"/>
</dbReference>
<accession>A0A930DKM2</accession>
<gene>
    <name evidence="2" type="ORF">HXM90_04430</name>
</gene>
<dbReference type="Pfam" id="PF13508">
    <property type="entry name" value="Acetyltransf_7"/>
    <property type="match status" value="1"/>
</dbReference>
<dbReference type="Gene3D" id="3.40.630.30">
    <property type="match status" value="1"/>
</dbReference>
<dbReference type="GO" id="GO:0016747">
    <property type="term" value="F:acyltransferase activity, transferring groups other than amino-acyl groups"/>
    <property type="evidence" value="ECO:0007669"/>
    <property type="project" value="InterPro"/>
</dbReference>
<dbReference type="AlphaFoldDB" id="A0A930DKM2"/>
<evidence type="ECO:0000313" key="3">
    <source>
        <dbReference type="Proteomes" id="UP000775770"/>
    </source>
</evidence>
<organism evidence="2 3">
    <name type="scientific">Oribacterium sinus</name>
    <dbReference type="NCBI Taxonomy" id="237576"/>
    <lineage>
        <taxon>Bacteria</taxon>
        <taxon>Bacillati</taxon>
        <taxon>Bacillota</taxon>
        <taxon>Clostridia</taxon>
        <taxon>Lachnospirales</taxon>
        <taxon>Lachnospiraceae</taxon>
        <taxon>Oribacterium</taxon>
    </lineage>
</organism>
<protein>
    <submittedName>
        <fullName evidence="2">GNAT family N-acetyltransferase</fullName>
    </submittedName>
</protein>
<feature type="domain" description="N-acetyltransferase" evidence="1">
    <location>
        <begin position="4"/>
        <end position="156"/>
    </location>
</feature>
<name>A0A930DKM2_9FIRM</name>
<evidence type="ECO:0000313" key="2">
    <source>
        <dbReference type="EMBL" id="MBF1272651.1"/>
    </source>
</evidence>
<proteinExistence type="predicted"/>
<sequence>MATVSLKAATREDLQAIWEMQIKAFSDLLDKYQDYDMSPGAEGLKKIIARYEQPWTIYYFIVAENENVGVIRVIDKKDAGRKRISPIWIMPEYRNKGYAQAAISVVEQIHGCHHWCLDTILQEAGNLHLYEKMGYHQTGRMDKINDRMDIVFYEKD</sequence>
<dbReference type="Proteomes" id="UP000775770">
    <property type="component" value="Unassembled WGS sequence"/>
</dbReference>
<reference evidence="2" key="1">
    <citation type="submission" date="2020-04" db="EMBL/GenBank/DDBJ databases">
        <title>Deep metagenomics examines the oral microbiome during advanced dental caries in children, revealing novel taxa and co-occurrences with host molecules.</title>
        <authorList>
            <person name="Baker J.L."/>
            <person name="Morton J.T."/>
            <person name="Dinis M."/>
            <person name="Alvarez R."/>
            <person name="Tran N.C."/>
            <person name="Knight R."/>
            <person name="Edlund A."/>
        </authorList>
    </citation>
    <scope>NUCLEOTIDE SEQUENCE</scope>
    <source>
        <strain evidence="2">JCVI_38_bin.19</strain>
    </source>
</reference>
<comment type="caution">
    <text evidence="2">The sequence shown here is derived from an EMBL/GenBank/DDBJ whole genome shotgun (WGS) entry which is preliminary data.</text>
</comment>
<dbReference type="InterPro" id="IPR016181">
    <property type="entry name" value="Acyl_CoA_acyltransferase"/>
</dbReference>
<dbReference type="SUPFAM" id="SSF55729">
    <property type="entry name" value="Acyl-CoA N-acyltransferases (Nat)"/>
    <property type="match status" value="1"/>
</dbReference>
<dbReference type="InterPro" id="IPR000182">
    <property type="entry name" value="GNAT_dom"/>
</dbReference>